<evidence type="ECO:0000313" key="1">
    <source>
        <dbReference type="EMBL" id="KAK2777760.1"/>
    </source>
</evidence>
<dbReference type="PANTHER" id="PTHR42085:SF2">
    <property type="entry name" value="F-BOX DOMAIN-CONTAINING PROTEIN"/>
    <property type="match status" value="1"/>
</dbReference>
<dbReference type="Proteomes" id="UP001281614">
    <property type="component" value="Unassembled WGS sequence"/>
</dbReference>
<dbReference type="AlphaFoldDB" id="A0AAE0DDD3"/>
<reference evidence="1" key="1">
    <citation type="submission" date="2023-02" db="EMBL/GenBank/DDBJ databases">
        <title>Colletotrichum kahawae CIFC_Que2 genome sequencing and assembly.</title>
        <authorList>
            <person name="Baroncelli R."/>
        </authorList>
    </citation>
    <scope>NUCLEOTIDE SEQUENCE</scope>
    <source>
        <strain evidence="1">CIFC_Que2</strain>
    </source>
</reference>
<name>A0AAE0DDD3_COLKA</name>
<comment type="caution">
    <text evidence="1">The sequence shown here is derived from an EMBL/GenBank/DDBJ whole genome shotgun (WGS) entry which is preliminary data.</text>
</comment>
<dbReference type="EMBL" id="VYYT01000016">
    <property type="protein sequence ID" value="KAK2777760.1"/>
    <property type="molecule type" value="Genomic_DNA"/>
</dbReference>
<dbReference type="InterPro" id="IPR038883">
    <property type="entry name" value="AN11006-like"/>
</dbReference>
<keyword evidence="2" id="KW-1185">Reference proteome</keyword>
<evidence type="ECO:0008006" key="3">
    <source>
        <dbReference type="Google" id="ProtNLM"/>
    </source>
</evidence>
<proteinExistence type="predicted"/>
<dbReference type="PANTHER" id="PTHR42085">
    <property type="entry name" value="F-BOX DOMAIN-CONTAINING PROTEIN"/>
    <property type="match status" value="1"/>
</dbReference>
<gene>
    <name evidence="1" type="ORF">CKAH01_11957</name>
</gene>
<accession>A0AAE0DDD3</accession>
<protein>
    <recommendedName>
        <fullName evidence="3">F-box domain-containing protein</fullName>
    </recommendedName>
</protein>
<evidence type="ECO:0000313" key="2">
    <source>
        <dbReference type="Proteomes" id="UP001281614"/>
    </source>
</evidence>
<organism evidence="1 2">
    <name type="scientific">Colletotrichum kahawae</name>
    <name type="common">Coffee berry disease fungus</name>
    <dbReference type="NCBI Taxonomy" id="34407"/>
    <lineage>
        <taxon>Eukaryota</taxon>
        <taxon>Fungi</taxon>
        <taxon>Dikarya</taxon>
        <taxon>Ascomycota</taxon>
        <taxon>Pezizomycotina</taxon>
        <taxon>Sordariomycetes</taxon>
        <taxon>Hypocreomycetidae</taxon>
        <taxon>Glomerellales</taxon>
        <taxon>Glomerellaceae</taxon>
        <taxon>Colletotrichum</taxon>
        <taxon>Colletotrichum gloeosporioides species complex</taxon>
    </lineage>
</organism>
<sequence length="319" mass="37160">MEDFVEHCLEIACCVFCCPCSVVCCLLPDRWDVRYPADQAVPKTRNKLKKIRKKEDEALRRKFRTEKRRFALLELPIELRKRIYELVLVRPGFYRPISTKFADRSKRDSRSILFTCKGGYEEARSIFFSENRFALASGDCRPIPYRIPVQDFVRTIGPINASLVRHVRLEGFPWKGCSHEPWSGDRRRISRGRNIIKSLEGFKGGLESLQIHMARRDSCDVTWPSRHYSIAALGFIKSDLKKSPYIRSFSVCFSRAPDCRFDEHTRTSMAARGWIVQQADEVEDDTHTTRTSITDFFRLEQDNHPIKDAGCTGKYPRHR</sequence>